<dbReference type="PRINTS" id="PR00781">
    <property type="entry name" value="LIPOSIGPTASE"/>
</dbReference>
<keyword evidence="4 9" id="KW-0812">Transmembrane</keyword>
<accession>A0ABT0E9R8</accession>
<evidence type="ECO:0000256" key="5">
    <source>
        <dbReference type="ARBA" id="ARBA00022750"/>
    </source>
</evidence>
<dbReference type="Pfam" id="PF01252">
    <property type="entry name" value="Peptidase_A8"/>
    <property type="match status" value="1"/>
</dbReference>
<proteinExistence type="inferred from homology"/>
<gene>
    <name evidence="9 11" type="primary">lspA</name>
    <name evidence="11" type="ORF">MU846_12365</name>
</gene>
<evidence type="ECO:0000256" key="8">
    <source>
        <dbReference type="ARBA" id="ARBA00023136"/>
    </source>
</evidence>
<comment type="pathway">
    <text evidence="9">Protein modification; lipoprotein biosynthesis (signal peptide cleavage).</text>
</comment>
<keyword evidence="8 9" id="KW-0472">Membrane</keyword>
<feature type="transmembrane region" description="Helical" evidence="9">
    <location>
        <begin position="139"/>
        <end position="163"/>
    </location>
</feature>
<name>A0ABT0E9R8_9GAMM</name>
<dbReference type="RefSeq" id="WP_246953190.1">
    <property type="nucleotide sequence ID" value="NZ_JALKII010000009.1"/>
</dbReference>
<comment type="caution">
    <text evidence="11">The sequence shown here is derived from an EMBL/GenBank/DDBJ whole genome shotgun (WGS) entry which is preliminary data.</text>
</comment>
<comment type="caution">
    <text evidence="9">Lacks conserved residue(s) required for the propagation of feature annotation.</text>
</comment>
<evidence type="ECO:0000256" key="7">
    <source>
        <dbReference type="ARBA" id="ARBA00022989"/>
    </source>
</evidence>
<evidence type="ECO:0000256" key="4">
    <source>
        <dbReference type="ARBA" id="ARBA00022692"/>
    </source>
</evidence>
<keyword evidence="6 9" id="KW-0378">Hydrolase</keyword>
<feature type="active site" evidence="9">
    <location>
        <position position="129"/>
    </location>
</feature>
<dbReference type="EC" id="3.4.23.36" evidence="9"/>
<comment type="function">
    <text evidence="9">This protein specifically catalyzes the removal of signal peptides from prolipoproteins.</text>
</comment>
<keyword evidence="3 9" id="KW-0645">Protease</keyword>
<evidence type="ECO:0000256" key="2">
    <source>
        <dbReference type="ARBA" id="ARBA00022475"/>
    </source>
</evidence>
<evidence type="ECO:0000256" key="3">
    <source>
        <dbReference type="ARBA" id="ARBA00022670"/>
    </source>
</evidence>
<feature type="transmembrane region" description="Helical" evidence="9">
    <location>
        <begin position="77"/>
        <end position="95"/>
    </location>
</feature>
<evidence type="ECO:0000256" key="10">
    <source>
        <dbReference type="RuleBase" id="RU004181"/>
    </source>
</evidence>
<sequence length="169" mass="18677">MPDALKAASQSLDWRRLHWLWIALAVLLLDQWTKGLVAGSLRLYEQIELLPFFNITLAYNEGAAFSFLAGAGGWQRWFFSIVAVVASVVILVWLLRGRDGPVVATALSLILGGALGNLWDRIVLGHVVDFLDFHWAGWHFPAFNVADSAITVGAALIIIDMLFGGHRHD</sequence>
<evidence type="ECO:0000256" key="1">
    <source>
        <dbReference type="ARBA" id="ARBA00006139"/>
    </source>
</evidence>
<dbReference type="PANTHER" id="PTHR33695:SF1">
    <property type="entry name" value="LIPOPROTEIN SIGNAL PEPTIDASE"/>
    <property type="match status" value="1"/>
</dbReference>
<dbReference type="NCBIfam" id="TIGR00077">
    <property type="entry name" value="lspA"/>
    <property type="match status" value="1"/>
</dbReference>
<feature type="active site" evidence="9">
    <location>
        <position position="147"/>
    </location>
</feature>
<reference evidence="11" key="1">
    <citation type="submission" date="2022-04" db="EMBL/GenBank/DDBJ databases">
        <title>Alcanivorax sp. CY1518 draft genome sequence.</title>
        <authorList>
            <person name="Zhao G."/>
            <person name="An M."/>
        </authorList>
    </citation>
    <scope>NUCLEOTIDE SEQUENCE</scope>
    <source>
        <strain evidence="11">CY1518</strain>
    </source>
</reference>
<organism evidence="11 12">
    <name type="scientific">Alcanivorax quisquiliarum</name>
    <dbReference type="NCBI Taxonomy" id="2933565"/>
    <lineage>
        <taxon>Bacteria</taxon>
        <taxon>Pseudomonadati</taxon>
        <taxon>Pseudomonadota</taxon>
        <taxon>Gammaproteobacteria</taxon>
        <taxon>Oceanospirillales</taxon>
        <taxon>Alcanivoracaceae</taxon>
        <taxon>Alcanivorax</taxon>
    </lineage>
</organism>
<keyword evidence="5 9" id="KW-0064">Aspartyl protease</keyword>
<dbReference type="GO" id="GO:0004190">
    <property type="term" value="F:aspartic-type endopeptidase activity"/>
    <property type="evidence" value="ECO:0007669"/>
    <property type="project" value="UniProtKB-EC"/>
</dbReference>
<feature type="transmembrane region" description="Helical" evidence="9">
    <location>
        <begin position="102"/>
        <end position="119"/>
    </location>
</feature>
<comment type="similarity">
    <text evidence="1 9 10">Belongs to the peptidase A8 family.</text>
</comment>
<evidence type="ECO:0000256" key="9">
    <source>
        <dbReference type="HAMAP-Rule" id="MF_00161"/>
    </source>
</evidence>
<evidence type="ECO:0000313" key="12">
    <source>
        <dbReference type="Proteomes" id="UP001165524"/>
    </source>
</evidence>
<dbReference type="EMBL" id="JALKII010000009">
    <property type="protein sequence ID" value="MCK0538502.1"/>
    <property type="molecule type" value="Genomic_DNA"/>
</dbReference>
<comment type="subcellular location">
    <subcellularLocation>
        <location evidence="9">Cell membrane</location>
        <topology evidence="9">Multi-pass membrane protein</topology>
    </subcellularLocation>
</comment>
<dbReference type="InterPro" id="IPR001872">
    <property type="entry name" value="Peptidase_A8"/>
</dbReference>
<keyword evidence="12" id="KW-1185">Reference proteome</keyword>
<evidence type="ECO:0000256" key="6">
    <source>
        <dbReference type="ARBA" id="ARBA00022801"/>
    </source>
</evidence>
<dbReference type="HAMAP" id="MF_00161">
    <property type="entry name" value="LspA"/>
    <property type="match status" value="1"/>
</dbReference>
<dbReference type="Proteomes" id="UP001165524">
    <property type="component" value="Unassembled WGS sequence"/>
</dbReference>
<evidence type="ECO:0000313" key="11">
    <source>
        <dbReference type="EMBL" id="MCK0538502.1"/>
    </source>
</evidence>
<protein>
    <recommendedName>
        <fullName evidence="9">Lipoprotein signal peptidase</fullName>
        <ecNumber evidence="9">3.4.23.36</ecNumber>
    </recommendedName>
    <alternativeName>
        <fullName evidence="9">Prolipoprotein signal peptidase</fullName>
    </alternativeName>
    <alternativeName>
        <fullName evidence="9">Signal peptidase II</fullName>
        <shortName evidence="9">SPase II</shortName>
    </alternativeName>
</protein>
<keyword evidence="2 9" id="KW-1003">Cell membrane</keyword>
<comment type="catalytic activity">
    <reaction evidence="9">
        <text>Release of signal peptides from bacterial membrane prolipoproteins. Hydrolyzes -Xaa-Yaa-Zaa-|-(S,diacylglyceryl)Cys-, in which Xaa is hydrophobic (preferably Leu), and Yaa (Ala or Ser) and Zaa (Gly or Ala) have small, neutral side chains.</text>
        <dbReference type="EC" id="3.4.23.36"/>
    </reaction>
</comment>
<dbReference type="PANTHER" id="PTHR33695">
    <property type="entry name" value="LIPOPROTEIN SIGNAL PEPTIDASE"/>
    <property type="match status" value="1"/>
</dbReference>
<keyword evidence="7 9" id="KW-1133">Transmembrane helix</keyword>